<comment type="caution">
    <text evidence="2">The sequence shown here is derived from an EMBL/GenBank/DDBJ whole genome shotgun (WGS) entry which is preliminary data.</text>
</comment>
<evidence type="ECO:0000313" key="2">
    <source>
        <dbReference type="EMBL" id="HGG01227.1"/>
    </source>
</evidence>
<feature type="compositionally biased region" description="Pro residues" evidence="1">
    <location>
        <begin position="59"/>
        <end position="68"/>
    </location>
</feature>
<feature type="region of interest" description="Disordered" evidence="1">
    <location>
        <begin position="23"/>
        <end position="68"/>
    </location>
</feature>
<dbReference type="AlphaFoldDB" id="A0A7C3ZXH4"/>
<dbReference type="EMBL" id="DSPX01000117">
    <property type="protein sequence ID" value="HGG01227.1"/>
    <property type="molecule type" value="Genomic_DNA"/>
</dbReference>
<protein>
    <submittedName>
        <fullName evidence="2">Uncharacterized protein</fullName>
    </submittedName>
</protein>
<name>A0A7C3ZXH4_9CYAN</name>
<gene>
    <name evidence="2" type="ORF">ENR15_11405</name>
</gene>
<evidence type="ECO:0000256" key="1">
    <source>
        <dbReference type="SAM" id="MobiDB-lite"/>
    </source>
</evidence>
<reference evidence="2" key="1">
    <citation type="journal article" date="2020" name="mSystems">
        <title>Genome- and Community-Level Interaction Insights into Carbon Utilization and Element Cycling Functions of Hydrothermarchaeota in Hydrothermal Sediment.</title>
        <authorList>
            <person name="Zhou Z."/>
            <person name="Liu Y."/>
            <person name="Xu W."/>
            <person name="Pan J."/>
            <person name="Luo Z.H."/>
            <person name="Li M."/>
        </authorList>
    </citation>
    <scope>NUCLEOTIDE SEQUENCE [LARGE SCALE GENOMIC DNA]</scope>
    <source>
        <strain evidence="2">SpSt-374</strain>
    </source>
</reference>
<sequence>MLNYRLVMDSRLRGNDICACGGGNDIQRLPVSESPRPPVPPSPRHQVGERSRTAVTPSPRHPVPLPSF</sequence>
<proteinExistence type="predicted"/>
<accession>A0A7C3ZXH4</accession>
<organism evidence="2">
    <name type="scientific">Planktothricoides sp. SpSt-374</name>
    <dbReference type="NCBI Taxonomy" id="2282167"/>
    <lineage>
        <taxon>Bacteria</taxon>
        <taxon>Bacillati</taxon>
        <taxon>Cyanobacteriota</taxon>
        <taxon>Cyanophyceae</taxon>
        <taxon>Oscillatoriophycideae</taxon>
        <taxon>Oscillatoriales</taxon>
        <taxon>Oscillatoriaceae</taxon>
        <taxon>Planktothricoides</taxon>
    </lineage>
</organism>